<evidence type="ECO:0000256" key="1">
    <source>
        <dbReference type="ARBA" id="ARBA00023015"/>
    </source>
</evidence>
<evidence type="ECO:0000256" key="3">
    <source>
        <dbReference type="ARBA" id="ARBA00023163"/>
    </source>
</evidence>
<dbReference type="SUPFAM" id="SSF47413">
    <property type="entry name" value="lambda repressor-like DNA-binding domains"/>
    <property type="match status" value="1"/>
</dbReference>
<dbReference type="GO" id="GO:0003700">
    <property type="term" value="F:DNA-binding transcription factor activity"/>
    <property type="evidence" value="ECO:0007669"/>
    <property type="project" value="TreeGrafter"/>
</dbReference>
<keyword evidence="1" id="KW-0805">Transcription regulation</keyword>
<evidence type="ECO:0000313" key="5">
    <source>
        <dbReference type="EMBL" id="CUN97321.1"/>
    </source>
</evidence>
<evidence type="ECO:0000256" key="2">
    <source>
        <dbReference type="ARBA" id="ARBA00023125"/>
    </source>
</evidence>
<dbReference type="InterPro" id="IPR010982">
    <property type="entry name" value="Lambda_DNA-bd_dom_sf"/>
</dbReference>
<feature type="domain" description="HTH cro/C1-type" evidence="4">
    <location>
        <begin position="11"/>
        <end position="65"/>
    </location>
</feature>
<proteinExistence type="predicted"/>
<dbReference type="CDD" id="cd00093">
    <property type="entry name" value="HTH_XRE"/>
    <property type="match status" value="1"/>
</dbReference>
<reference evidence="5 6" key="1">
    <citation type="submission" date="2015-09" db="EMBL/GenBank/DDBJ databases">
        <authorList>
            <consortium name="Pathogen Informatics"/>
        </authorList>
    </citation>
    <scope>NUCLEOTIDE SEQUENCE [LARGE SCALE GENOMIC DNA]</scope>
    <source>
        <strain evidence="5 6">2789STDY5608854</strain>
    </source>
</reference>
<dbReference type="InterPro" id="IPR001387">
    <property type="entry name" value="Cro/C1-type_HTH"/>
</dbReference>
<dbReference type="Proteomes" id="UP000095746">
    <property type="component" value="Unassembled WGS sequence"/>
</dbReference>
<protein>
    <submittedName>
        <fullName evidence="5">Anaerobic benzoate catabolism transcriptional regulator</fullName>
    </submittedName>
</protein>
<dbReference type="EMBL" id="CYZT01000030">
    <property type="protein sequence ID" value="CUN97321.1"/>
    <property type="molecule type" value="Genomic_DNA"/>
</dbReference>
<dbReference type="Gene3D" id="1.10.260.40">
    <property type="entry name" value="lambda repressor-like DNA-binding domains"/>
    <property type="match status" value="1"/>
</dbReference>
<dbReference type="InterPro" id="IPR050807">
    <property type="entry name" value="TransReg_Diox_bact_type"/>
</dbReference>
<dbReference type="AlphaFoldDB" id="A0A174B8H7"/>
<dbReference type="PANTHER" id="PTHR46797:SF23">
    <property type="entry name" value="HTH-TYPE TRANSCRIPTIONAL REGULATOR SUTR"/>
    <property type="match status" value="1"/>
</dbReference>
<organism evidence="5 6">
    <name type="scientific">Flavonifractor plautii</name>
    <name type="common">Fusobacterium plautii</name>
    <dbReference type="NCBI Taxonomy" id="292800"/>
    <lineage>
        <taxon>Bacteria</taxon>
        <taxon>Bacillati</taxon>
        <taxon>Bacillota</taxon>
        <taxon>Clostridia</taxon>
        <taxon>Eubacteriales</taxon>
        <taxon>Oscillospiraceae</taxon>
        <taxon>Flavonifractor</taxon>
    </lineage>
</organism>
<dbReference type="Pfam" id="PF01381">
    <property type="entry name" value="HTH_3"/>
    <property type="match status" value="1"/>
</dbReference>
<dbReference type="RefSeq" id="WP_035300638.1">
    <property type="nucleotide sequence ID" value="NZ_CAAKOI010000258.1"/>
</dbReference>
<name>A0A174B8H7_FLAPL</name>
<evidence type="ECO:0000259" key="4">
    <source>
        <dbReference type="PROSITE" id="PS50943"/>
    </source>
</evidence>
<dbReference type="SMART" id="SM00530">
    <property type="entry name" value="HTH_XRE"/>
    <property type="match status" value="1"/>
</dbReference>
<accession>A0A174B8H7</accession>
<dbReference type="PANTHER" id="PTHR46797">
    <property type="entry name" value="HTH-TYPE TRANSCRIPTIONAL REGULATOR"/>
    <property type="match status" value="1"/>
</dbReference>
<gene>
    <name evidence="5" type="ORF">ERS852411_00768</name>
</gene>
<dbReference type="GO" id="GO:0005829">
    <property type="term" value="C:cytosol"/>
    <property type="evidence" value="ECO:0007669"/>
    <property type="project" value="TreeGrafter"/>
</dbReference>
<dbReference type="PROSITE" id="PS50943">
    <property type="entry name" value="HTH_CROC1"/>
    <property type="match status" value="1"/>
</dbReference>
<keyword evidence="2" id="KW-0238">DNA-binding</keyword>
<keyword evidence="3" id="KW-0804">Transcription</keyword>
<sequence length="74" mass="8527">MDYFNILGANVRALRIERKLTQEQLADLCDLHRTYVGAIERGDRNVSLKNIVIIAQALNVEPSELLLYKKELKE</sequence>
<dbReference type="GO" id="GO:0003677">
    <property type="term" value="F:DNA binding"/>
    <property type="evidence" value="ECO:0007669"/>
    <property type="project" value="UniProtKB-KW"/>
</dbReference>
<evidence type="ECO:0000313" key="6">
    <source>
        <dbReference type="Proteomes" id="UP000095746"/>
    </source>
</evidence>